<dbReference type="PANTHER" id="PTHR43611:SF3">
    <property type="entry name" value="FLAVIN MONONUCLEOTIDE HYDROLASE 1, CHLOROPLATIC"/>
    <property type="match status" value="1"/>
</dbReference>
<evidence type="ECO:0000313" key="2">
    <source>
        <dbReference type="Proteomes" id="UP000319980"/>
    </source>
</evidence>
<dbReference type="Gene3D" id="3.40.50.1000">
    <property type="entry name" value="HAD superfamily/HAD-like"/>
    <property type="match status" value="1"/>
</dbReference>
<evidence type="ECO:0000313" key="1">
    <source>
        <dbReference type="EMBL" id="TWT18216.1"/>
    </source>
</evidence>
<dbReference type="SUPFAM" id="SSF56784">
    <property type="entry name" value="HAD-like"/>
    <property type="match status" value="1"/>
</dbReference>
<protein>
    <submittedName>
        <fullName evidence="1">HAD-IA family hydrolase</fullName>
    </submittedName>
</protein>
<proteinExistence type="predicted"/>
<dbReference type="SFLD" id="SFLDG01129">
    <property type="entry name" value="C1.5:_HAD__Beta-PGM__Phosphata"/>
    <property type="match status" value="1"/>
</dbReference>
<dbReference type="SFLD" id="SFLDS00003">
    <property type="entry name" value="Haloacid_Dehalogenase"/>
    <property type="match status" value="1"/>
</dbReference>
<dbReference type="Pfam" id="PF00702">
    <property type="entry name" value="Hydrolase"/>
    <property type="match status" value="1"/>
</dbReference>
<accession>A0A5C5TWW3</accession>
<dbReference type="InterPro" id="IPR006439">
    <property type="entry name" value="HAD-SF_hydro_IA"/>
</dbReference>
<dbReference type="PANTHER" id="PTHR43611">
    <property type="entry name" value="ALPHA-D-GLUCOSE 1-PHOSPHATE PHOSPHATASE"/>
    <property type="match status" value="1"/>
</dbReference>
<dbReference type="Proteomes" id="UP000319980">
    <property type="component" value="Unassembled WGS sequence"/>
</dbReference>
<sequence>MKPRIRQLLFDFDEVLARYHHEKRIAHLAAFAGCGHERVREVLFTSGLETEYDGGAIETAAYLGRLGDGIGRTVDEEAWIASRLAGSIADAAMLARVAALDESLALGVLTNNGALMARAIARIVEPIFHRLDGRVLCSGALRMRKPDPAVFGRALELLGWDAASTLFVDDSFANVQSARKTGLHAETVVDARSFGRVLKRYGLA</sequence>
<dbReference type="GO" id="GO:0016787">
    <property type="term" value="F:hydrolase activity"/>
    <property type="evidence" value="ECO:0007669"/>
    <property type="project" value="UniProtKB-KW"/>
</dbReference>
<dbReference type="Gene3D" id="1.10.150.240">
    <property type="entry name" value="Putative phosphatase, domain 2"/>
    <property type="match status" value="1"/>
</dbReference>
<dbReference type="RefSeq" id="WP_146388956.1">
    <property type="nucleotide sequence ID" value="NZ_VOHK01000007.1"/>
</dbReference>
<dbReference type="InterPro" id="IPR023198">
    <property type="entry name" value="PGP-like_dom2"/>
</dbReference>
<keyword evidence="2" id="KW-1185">Reference proteome</keyword>
<dbReference type="AlphaFoldDB" id="A0A5C5TWW3"/>
<name>A0A5C5TWW3_9GAMM</name>
<dbReference type="EMBL" id="VOHK01000007">
    <property type="protein sequence ID" value="TWT18216.1"/>
    <property type="molecule type" value="Genomic_DNA"/>
</dbReference>
<organism evidence="1 2">
    <name type="scientific">Luteimonas marina</name>
    <dbReference type="NCBI Taxonomy" id="488485"/>
    <lineage>
        <taxon>Bacteria</taxon>
        <taxon>Pseudomonadati</taxon>
        <taxon>Pseudomonadota</taxon>
        <taxon>Gammaproteobacteria</taxon>
        <taxon>Lysobacterales</taxon>
        <taxon>Lysobacteraceae</taxon>
        <taxon>Luteimonas</taxon>
    </lineage>
</organism>
<dbReference type="InterPro" id="IPR036412">
    <property type="entry name" value="HAD-like_sf"/>
</dbReference>
<dbReference type="OrthoDB" id="9797415at2"/>
<gene>
    <name evidence="1" type="ORF">FQY83_15890</name>
</gene>
<dbReference type="NCBIfam" id="TIGR01509">
    <property type="entry name" value="HAD-SF-IA-v3"/>
    <property type="match status" value="1"/>
</dbReference>
<comment type="caution">
    <text evidence="1">The sequence shown here is derived from an EMBL/GenBank/DDBJ whole genome shotgun (WGS) entry which is preliminary data.</text>
</comment>
<dbReference type="InterPro" id="IPR023214">
    <property type="entry name" value="HAD_sf"/>
</dbReference>
<reference evidence="1 2" key="1">
    <citation type="journal article" date="2008" name="Int. J. Syst. Evol. Microbiol.">
        <title>Luteimonas marina sp. nov., isolated from seawater.</title>
        <authorList>
            <person name="Baik K.S."/>
            <person name="Park S.C."/>
            <person name="Kim M.S."/>
            <person name="Kim E.M."/>
            <person name="Park C."/>
            <person name="Chun J."/>
            <person name="Seong C.N."/>
        </authorList>
    </citation>
    <scope>NUCLEOTIDE SEQUENCE [LARGE SCALE GENOMIC DNA]</scope>
    <source>
        <strain evidence="1 2">FR1330</strain>
    </source>
</reference>
<keyword evidence="1" id="KW-0378">Hydrolase</keyword>